<feature type="transmembrane region" description="Helical" evidence="1">
    <location>
        <begin position="39"/>
        <end position="63"/>
    </location>
</feature>
<accession>A0ABW6DIV0</accession>
<feature type="transmembrane region" description="Helical" evidence="1">
    <location>
        <begin position="7"/>
        <end position="27"/>
    </location>
</feature>
<dbReference type="InterPro" id="IPR049211">
    <property type="entry name" value="DUF6814"/>
</dbReference>
<protein>
    <submittedName>
        <fullName evidence="2">DUF6814 family protein</fullName>
    </submittedName>
</protein>
<evidence type="ECO:0000313" key="2">
    <source>
        <dbReference type="EMBL" id="MFD3407436.1"/>
    </source>
</evidence>
<proteinExistence type="predicted"/>
<keyword evidence="1" id="KW-1133">Transmembrane helix</keyword>
<dbReference type="Proteomes" id="UP001598019">
    <property type="component" value="Unassembled WGS sequence"/>
</dbReference>
<sequence length="72" mass="7938">MNLIKRILGIVWIGLGIGAGIYLIYFQAVPLWTKGGNDLVPAIIYTFVLAPLISIGMSLFGYYSLQGEFNEI</sequence>
<gene>
    <name evidence="2" type="ORF">SKC37_02100</name>
</gene>
<keyword evidence="3" id="KW-1185">Reference proteome</keyword>
<keyword evidence="1" id="KW-0472">Membrane</keyword>
<dbReference type="RefSeq" id="WP_377979877.1">
    <property type="nucleotide sequence ID" value="NZ_JBBKXX010000001.1"/>
</dbReference>
<evidence type="ECO:0000313" key="3">
    <source>
        <dbReference type="Proteomes" id="UP001598019"/>
    </source>
</evidence>
<evidence type="ECO:0000256" key="1">
    <source>
        <dbReference type="SAM" id="Phobius"/>
    </source>
</evidence>
<dbReference type="EMBL" id="JBBKXX010000001">
    <property type="protein sequence ID" value="MFD3407436.1"/>
    <property type="molecule type" value="Genomic_DNA"/>
</dbReference>
<keyword evidence="1" id="KW-0812">Transmembrane</keyword>
<comment type="caution">
    <text evidence="2">The sequence shown here is derived from an EMBL/GenBank/DDBJ whole genome shotgun (WGS) entry which is preliminary data.</text>
</comment>
<name>A0ABW6DIV0_9BACT</name>
<dbReference type="Pfam" id="PF20664">
    <property type="entry name" value="DUF6814"/>
    <property type="match status" value="1"/>
</dbReference>
<organism evidence="2 3">
    <name type="scientific">Aquirufa esocilacus</name>
    <dbReference type="NCBI Taxonomy" id="3096513"/>
    <lineage>
        <taxon>Bacteria</taxon>
        <taxon>Pseudomonadati</taxon>
        <taxon>Bacteroidota</taxon>
        <taxon>Cytophagia</taxon>
        <taxon>Cytophagales</taxon>
        <taxon>Flectobacillaceae</taxon>
        <taxon>Aquirufa</taxon>
    </lineage>
</organism>
<reference evidence="2 3" key="1">
    <citation type="submission" date="2024-03" db="EMBL/GenBank/DDBJ databases">
        <title>Aquirufa genome sequencing.</title>
        <authorList>
            <person name="Pitt A."/>
            <person name="Hahn M.W."/>
        </authorList>
    </citation>
    <scope>NUCLEOTIDE SEQUENCE [LARGE SCALE GENOMIC DNA]</scope>
    <source>
        <strain evidence="2 3">HETE-83D</strain>
    </source>
</reference>